<name>A0AAV1QV50_9ROSI</name>
<comment type="caution">
    <text evidence="1">The sequence shown here is derived from an EMBL/GenBank/DDBJ whole genome shotgun (WGS) entry which is preliminary data.</text>
</comment>
<evidence type="ECO:0000313" key="2">
    <source>
        <dbReference type="Proteomes" id="UP001314170"/>
    </source>
</evidence>
<dbReference type="Proteomes" id="UP001314170">
    <property type="component" value="Unassembled WGS sequence"/>
</dbReference>
<proteinExistence type="predicted"/>
<reference evidence="1 2" key="1">
    <citation type="submission" date="2024-01" db="EMBL/GenBank/DDBJ databases">
        <authorList>
            <person name="Waweru B."/>
        </authorList>
    </citation>
    <scope>NUCLEOTIDE SEQUENCE [LARGE SCALE GENOMIC DNA]</scope>
</reference>
<dbReference type="EMBL" id="CAWUPB010000803">
    <property type="protein sequence ID" value="CAK7324934.1"/>
    <property type="molecule type" value="Genomic_DNA"/>
</dbReference>
<accession>A0AAV1QV50</accession>
<organism evidence="1 2">
    <name type="scientific">Dovyalis caffra</name>
    <dbReference type="NCBI Taxonomy" id="77055"/>
    <lineage>
        <taxon>Eukaryota</taxon>
        <taxon>Viridiplantae</taxon>
        <taxon>Streptophyta</taxon>
        <taxon>Embryophyta</taxon>
        <taxon>Tracheophyta</taxon>
        <taxon>Spermatophyta</taxon>
        <taxon>Magnoliopsida</taxon>
        <taxon>eudicotyledons</taxon>
        <taxon>Gunneridae</taxon>
        <taxon>Pentapetalae</taxon>
        <taxon>rosids</taxon>
        <taxon>fabids</taxon>
        <taxon>Malpighiales</taxon>
        <taxon>Salicaceae</taxon>
        <taxon>Flacourtieae</taxon>
        <taxon>Dovyalis</taxon>
    </lineage>
</organism>
<keyword evidence="2" id="KW-1185">Reference proteome</keyword>
<gene>
    <name evidence="1" type="ORF">DCAF_LOCUS2605</name>
</gene>
<protein>
    <submittedName>
        <fullName evidence="1">Uncharacterized protein</fullName>
    </submittedName>
</protein>
<sequence length="108" mass="12458">MENLLLLYTIPKILDSDSASENCFLGKGRTKERDAVYESLTYSSDDSMMKVVSCVRGELLSIAGLYGRISRKLQRRWFTLWRMSAVRVRLSPTRELSRYKLTIAPNFS</sequence>
<dbReference type="AlphaFoldDB" id="A0AAV1QV50"/>
<evidence type="ECO:0000313" key="1">
    <source>
        <dbReference type="EMBL" id="CAK7324934.1"/>
    </source>
</evidence>